<dbReference type="Proteomes" id="UP000323242">
    <property type="component" value="Unassembled WGS sequence"/>
</dbReference>
<evidence type="ECO:0000313" key="3">
    <source>
        <dbReference type="Proteomes" id="UP000323242"/>
    </source>
</evidence>
<keyword evidence="1" id="KW-1133">Transmembrane helix</keyword>
<accession>A0A5D4JQI1</accession>
<keyword evidence="1" id="KW-0812">Transmembrane</keyword>
<reference evidence="2 3" key="1">
    <citation type="submission" date="2019-08" db="EMBL/GenBank/DDBJ databases">
        <title>Draft genome for granaticin producer strain Streptomyces parvus C05.</title>
        <authorList>
            <person name="Gonzalez-Pimentel J.L."/>
        </authorList>
    </citation>
    <scope>NUCLEOTIDE SEQUENCE [LARGE SCALE GENOMIC DNA]</scope>
    <source>
        <strain evidence="2 3">C05</strain>
    </source>
</reference>
<sequence length="270" mass="28691">MLYGLFTYICLRVIGEGLSIYVKQADEHAERFPYYSDAKALSVWLVGDVGAGAIALLLLAYPLWSLLASVARMCGAGGYTFERVTVWTHLIGQCADIVRCSSGSRDAHLRALSLRLPVMRVRGARMSRGSVPFLSRRNGPLKSHAAQVVGALRAAEAELDKDPQKAAHDLARMALTISERYATGRLGALLDERDLGEPHRMGDAVRLSLTVVLVAAIAVAAARQGMPEPAAIAAAVVVVAIIYRNAAAGGVAGVGLIVLELLLGSFFPGK</sequence>
<name>A0A5D4JQI1_9ACTN</name>
<organism evidence="2 3">
    <name type="scientific">Streptomyces parvus</name>
    <dbReference type="NCBI Taxonomy" id="66428"/>
    <lineage>
        <taxon>Bacteria</taxon>
        <taxon>Bacillati</taxon>
        <taxon>Actinomycetota</taxon>
        <taxon>Actinomycetes</taxon>
        <taxon>Kitasatosporales</taxon>
        <taxon>Streptomycetaceae</taxon>
        <taxon>Streptomyces</taxon>
    </lineage>
</organism>
<dbReference type="RefSeq" id="WP_148901092.1">
    <property type="nucleotide sequence ID" value="NZ_VSZQ01000001.1"/>
</dbReference>
<keyword evidence="1" id="KW-0472">Membrane</keyword>
<gene>
    <name evidence="2" type="ORF">FY004_00185</name>
</gene>
<evidence type="ECO:0000256" key="1">
    <source>
        <dbReference type="SAM" id="Phobius"/>
    </source>
</evidence>
<comment type="caution">
    <text evidence="2">The sequence shown here is derived from an EMBL/GenBank/DDBJ whole genome shotgun (WGS) entry which is preliminary data.</text>
</comment>
<protein>
    <submittedName>
        <fullName evidence="2">Uncharacterized protein</fullName>
    </submittedName>
</protein>
<dbReference type="AlphaFoldDB" id="A0A5D4JQI1"/>
<feature type="transmembrane region" description="Helical" evidence="1">
    <location>
        <begin position="41"/>
        <end position="64"/>
    </location>
</feature>
<feature type="transmembrane region" description="Helical" evidence="1">
    <location>
        <begin position="204"/>
        <end position="224"/>
    </location>
</feature>
<proteinExistence type="predicted"/>
<dbReference type="EMBL" id="VSZQ01000001">
    <property type="protein sequence ID" value="TYR66535.1"/>
    <property type="molecule type" value="Genomic_DNA"/>
</dbReference>
<evidence type="ECO:0000313" key="2">
    <source>
        <dbReference type="EMBL" id="TYR66535.1"/>
    </source>
</evidence>
<keyword evidence="3" id="KW-1185">Reference proteome</keyword>
<feature type="transmembrane region" description="Helical" evidence="1">
    <location>
        <begin position="230"/>
        <end position="263"/>
    </location>
</feature>